<dbReference type="PANTHER" id="PTHR38790">
    <property type="entry name" value="2EXR DOMAIN-CONTAINING PROTEIN-RELATED"/>
    <property type="match status" value="1"/>
</dbReference>
<protein>
    <recommendedName>
        <fullName evidence="1">DUF7730 domain-containing protein</fullName>
    </recommendedName>
</protein>
<dbReference type="Proteomes" id="UP000091956">
    <property type="component" value="Unassembled WGS sequence"/>
</dbReference>
<gene>
    <name evidence="2" type="ORF">VE01_06757</name>
</gene>
<evidence type="ECO:0000313" key="3">
    <source>
        <dbReference type="Proteomes" id="UP000091956"/>
    </source>
</evidence>
<dbReference type="AlphaFoldDB" id="A0A1B8GJM7"/>
<name>A0A1B8GJM7_9PEZI</name>
<dbReference type="OrthoDB" id="4757095at2759"/>
<accession>A0A1B8GJM7</accession>
<evidence type="ECO:0000313" key="2">
    <source>
        <dbReference type="EMBL" id="OBT96004.1"/>
    </source>
</evidence>
<dbReference type="Pfam" id="PF24864">
    <property type="entry name" value="DUF7730"/>
    <property type="match status" value="1"/>
</dbReference>
<dbReference type="EMBL" id="KV460231">
    <property type="protein sequence ID" value="OBT96004.1"/>
    <property type="molecule type" value="Genomic_DNA"/>
</dbReference>
<reference evidence="2 3" key="1">
    <citation type="submission" date="2016-03" db="EMBL/GenBank/DDBJ databases">
        <title>Comparative genomics of Pseudogymnoascus destructans, the fungus causing white-nose syndrome of bats.</title>
        <authorList>
            <person name="Palmer J.M."/>
            <person name="Drees K.P."/>
            <person name="Foster J.T."/>
            <person name="Lindner D.L."/>
        </authorList>
    </citation>
    <scope>NUCLEOTIDE SEQUENCE [LARGE SCALE GENOMIC DNA]</scope>
    <source>
        <strain evidence="2 3">UAMH 10579</strain>
    </source>
</reference>
<proteinExistence type="predicted"/>
<evidence type="ECO:0000259" key="1">
    <source>
        <dbReference type="Pfam" id="PF24864"/>
    </source>
</evidence>
<organism evidence="2 3">
    <name type="scientific">Pseudogymnoascus verrucosus</name>
    <dbReference type="NCBI Taxonomy" id="342668"/>
    <lineage>
        <taxon>Eukaryota</taxon>
        <taxon>Fungi</taxon>
        <taxon>Dikarya</taxon>
        <taxon>Ascomycota</taxon>
        <taxon>Pezizomycotina</taxon>
        <taxon>Leotiomycetes</taxon>
        <taxon>Thelebolales</taxon>
        <taxon>Thelebolaceae</taxon>
        <taxon>Pseudogymnoascus</taxon>
    </lineage>
</organism>
<sequence length="304" mass="34956">MEPNINPSPKLKLKPLIIATLLQARRLTRPRKPPITTPAPIDEPRHNPSPCILTTSLFLTLLPLEIRSRIYHFVFAGRELHLAVPWFSKDKPLMAKLRHNELDSEPGGGKWQARWRGSVARGYPECDQYLEFKQEPGVTGELLGLPLCCRQVYYESIRFLYASTGFTILHPPALTMFVDADRKGADFMRWVRVLRLEYEFSVPVRAGDFDVPGEMGGLRPGLDWDEVCRCLVLMTRLKVLHVTIYPVDALVKRHWAGDMVWEMLGGLGMARAEEFRVSVRKPFMKFRDVLGEVPFELCEVYEDY</sequence>
<dbReference type="RefSeq" id="XP_018129737.1">
    <property type="nucleotide sequence ID" value="XM_018276197.1"/>
</dbReference>
<keyword evidence="3" id="KW-1185">Reference proteome</keyword>
<reference evidence="3" key="2">
    <citation type="journal article" date="2018" name="Nat. Commun.">
        <title>Extreme sensitivity to ultraviolet light in the fungal pathogen causing white-nose syndrome of bats.</title>
        <authorList>
            <person name="Palmer J.M."/>
            <person name="Drees K.P."/>
            <person name="Foster J.T."/>
            <person name="Lindner D.L."/>
        </authorList>
    </citation>
    <scope>NUCLEOTIDE SEQUENCE [LARGE SCALE GENOMIC DNA]</scope>
    <source>
        <strain evidence="3">UAMH 10579</strain>
    </source>
</reference>
<dbReference type="InterPro" id="IPR056632">
    <property type="entry name" value="DUF7730"/>
</dbReference>
<dbReference type="GeneID" id="28840143"/>
<feature type="domain" description="DUF7730" evidence="1">
    <location>
        <begin position="55"/>
        <end position="285"/>
    </location>
</feature>
<dbReference type="STRING" id="342668.A0A1B8GJM7"/>